<dbReference type="Proteomes" id="UP001447188">
    <property type="component" value="Unassembled WGS sequence"/>
</dbReference>
<feature type="chain" id="PRO_5045201705" evidence="1">
    <location>
        <begin position="20"/>
        <end position="182"/>
    </location>
</feature>
<reference evidence="2 3" key="1">
    <citation type="submission" date="2024-02" db="EMBL/GenBank/DDBJ databases">
        <title>Discinaceae phylogenomics.</title>
        <authorList>
            <person name="Dirks A.C."/>
            <person name="James T.Y."/>
        </authorList>
    </citation>
    <scope>NUCLEOTIDE SEQUENCE [LARGE SCALE GENOMIC DNA]</scope>
    <source>
        <strain evidence="2 3">ACD0624</strain>
    </source>
</reference>
<organism evidence="2 3">
    <name type="scientific">Discina gigas</name>
    <dbReference type="NCBI Taxonomy" id="1032678"/>
    <lineage>
        <taxon>Eukaryota</taxon>
        <taxon>Fungi</taxon>
        <taxon>Dikarya</taxon>
        <taxon>Ascomycota</taxon>
        <taxon>Pezizomycotina</taxon>
        <taxon>Pezizomycetes</taxon>
        <taxon>Pezizales</taxon>
        <taxon>Discinaceae</taxon>
        <taxon>Discina</taxon>
    </lineage>
</organism>
<feature type="signal peptide" evidence="1">
    <location>
        <begin position="1"/>
        <end position="19"/>
    </location>
</feature>
<keyword evidence="1" id="KW-0732">Signal</keyword>
<evidence type="ECO:0000256" key="1">
    <source>
        <dbReference type="SAM" id="SignalP"/>
    </source>
</evidence>
<evidence type="ECO:0000313" key="2">
    <source>
        <dbReference type="EMBL" id="KAL0631827.1"/>
    </source>
</evidence>
<evidence type="ECO:0000313" key="3">
    <source>
        <dbReference type="Proteomes" id="UP001447188"/>
    </source>
</evidence>
<keyword evidence="3" id="KW-1185">Reference proteome</keyword>
<dbReference type="EMBL" id="JBBBZM010000206">
    <property type="protein sequence ID" value="KAL0631827.1"/>
    <property type="molecule type" value="Genomic_DNA"/>
</dbReference>
<sequence length="182" mass="18732">MKSTTISILAAALATVCSAAPTPSAAVVAGALPESFTLDFVSLEGTSLDKYPNTIFANPSTGGFAWITLPGSLGTNVPIPLTASGPSSAIVHGDPEFNSNWFLGIQSGGVVVLTPTFINGGYTKDGFGQVDGAFTLDLGDGKGPQSLWAACLDPLSLWYKVYWDPASTDTSCVKIALNVVTL</sequence>
<proteinExistence type="predicted"/>
<comment type="caution">
    <text evidence="2">The sequence shown here is derived from an EMBL/GenBank/DDBJ whole genome shotgun (WGS) entry which is preliminary data.</text>
</comment>
<protein>
    <submittedName>
        <fullName evidence="2">Uncharacterized protein</fullName>
    </submittedName>
</protein>
<accession>A0ABR3G808</accession>
<gene>
    <name evidence="2" type="ORF">Q9L58_009289</name>
</gene>
<name>A0ABR3G808_9PEZI</name>